<accession>A0A226DE53</accession>
<gene>
    <name evidence="2" type="ORF">Fcan01_22102</name>
</gene>
<evidence type="ECO:0000256" key="1">
    <source>
        <dbReference type="SAM" id="SignalP"/>
    </source>
</evidence>
<organism evidence="2 3">
    <name type="scientific">Folsomia candida</name>
    <name type="common">Springtail</name>
    <dbReference type="NCBI Taxonomy" id="158441"/>
    <lineage>
        <taxon>Eukaryota</taxon>
        <taxon>Metazoa</taxon>
        <taxon>Ecdysozoa</taxon>
        <taxon>Arthropoda</taxon>
        <taxon>Hexapoda</taxon>
        <taxon>Collembola</taxon>
        <taxon>Entomobryomorpha</taxon>
        <taxon>Isotomoidea</taxon>
        <taxon>Isotomidae</taxon>
        <taxon>Proisotominae</taxon>
        <taxon>Folsomia</taxon>
    </lineage>
</organism>
<dbReference type="Proteomes" id="UP000198287">
    <property type="component" value="Unassembled WGS sequence"/>
</dbReference>
<evidence type="ECO:0000313" key="2">
    <source>
        <dbReference type="EMBL" id="OXA43134.1"/>
    </source>
</evidence>
<proteinExistence type="predicted"/>
<name>A0A226DE53_FOLCA</name>
<sequence length="539" mass="62113">MISQRPSFILTLLLKATELILASSASNDLRQKNFEITEYFKPFGNCTIIVSIPKKVVHVLNQEVKNAPIIIFGLFSKQGEKQRNFKLDKKYLDFIVGPNFISVFRSNQYFIWATTIKRNIQQFLRKLESDGWHRLGFREVIVVELSMHGGDLIASAGPVLRMYYYNDYHLSFSVVGIKASKRWYPIDCSPTACLKKLQHLSKNASENSKYFWSSYVEAYGRMIRLDDLLSIKGLTKIQSSRNDYRKKHESLSRATHVNFVTRVNPRLSFVSCYDVKPINSGHLSALTLPFDYITWRAFCDRNVSRKFCVRAFVIICNRTTHPYIDLGCYGGNYFTQFLQKTFFTMEMIIPVRYISPWNNLLQVEGIQILIPFNLLDEKLEDTAVMSGIIRRAFFFIEVLERSMELADLPKGYTRFDPLIKIGTTLVTMIRPYFGIGADADGRSYGNGTLNKYFTIGGRFNNKSAFSECPVQPVSYRETKAFLNTLSTCDKIAFMDKEKNIDALVPFLNDNPNGVKYLKGNNDLFFTSPRRWQITYSGTE</sequence>
<comment type="caution">
    <text evidence="2">The sequence shown here is derived from an EMBL/GenBank/DDBJ whole genome shotgun (WGS) entry which is preliminary data.</text>
</comment>
<dbReference type="EMBL" id="LNIX01000023">
    <property type="protein sequence ID" value="OXA43134.1"/>
    <property type="molecule type" value="Genomic_DNA"/>
</dbReference>
<protein>
    <submittedName>
        <fullName evidence="2">Uncharacterized protein</fullName>
    </submittedName>
</protein>
<feature type="signal peptide" evidence="1">
    <location>
        <begin position="1"/>
        <end position="24"/>
    </location>
</feature>
<feature type="chain" id="PRO_5013144224" evidence="1">
    <location>
        <begin position="25"/>
        <end position="539"/>
    </location>
</feature>
<reference evidence="2 3" key="1">
    <citation type="submission" date="2015-12" db="EMBL/GenBank/DDBJ databases">
        <title>The genome of Folsomia candida.</title>
        <authorList>
            <person name="Faddeeva A."/>
            <person name="Derks M.F."/>
            <person name="Anvar Y."/>
            <person name="Smit S."/>
            <person name="Van Straalen N."/>
            <person name="Roelofs D."/>
        </authorList>
    </citation>
    <scope>NUCLEOTIDE SEQUENCE [LARGE SCALE GENOMIC DNA]</scope>
    <source>
        <strain evidence="2 3">VU population</strain>
        <tissue evidence="2">Whole body</tissue>
    </source>
</reference>
<evidence type="ECO:0000313" key="3">
    <source>
        <dbReference type="Proteomes" id="UP000198287"/>
    </source>
</evidence>
<keyword evidence="1" id="KW-0732">Signal</keyword>
<dbReference type="AlphaFoldDB" id="A0A226DE53"/>
<keyword evidence="3" id="KW-1185">Reference proteome</keyword>